<dbReference type="Pfam" id="PF11146">
    <property type="entry name" value="DUF2905"/>
    <property type="match status" value="1"/>
</dbReference>
<accession>A0ABT4DQA2</accession>
<sequence length="70" mass="7571">MPSIPKILIGLGIALIVIGVLWAAVSRLIPLGRLPGDIIVKKQNSTFYFPIVTCIIISVVASLLLSLFRK</sequence>
<dbReference type="EMBL" id="JAMDLW010000001">
    <property type="protein sequence ID" value="MCY9518293.1"/>
    <property type="molecule type" value="Genomic_DNA"/>
</dbReference>
<keyword evidence="1" id="KW-1133">Transmembrane helix</keyword>
<gene>
    <name evidence="2" type="ORF">M5X09_01245</name>
</gene>
<reference evidence="2 3" key="1">
    <citation type="submission" date="2022-05" db="EMBL/GenBank/DDBJ databases">
        <title>Genome Sequencing of Bee-Associated Microbes.</title>
        <authorList>
            <person name="Dunlap C."/>
        </authorList>
    </citation>
    <scope>NUCLEOTIDE SEQUENCE [LARGE SCALE GENOMIC DNA]</scope>
    <source>
        <strain evidence="2 3">NRRL NRS-1438</strain>
    </source>
</reference>
<proteinExistence type="predicted"/>
<evidence type="ECO:0000313" key="2">
    <source>
        <dbReference type="EMBL" id="MCY9518293.1"/>
    </source>
</evidence>
<evidence type="ECO:0000256" key="1">
    <source>
        <dbReference type="SAM" id="Phobius"/>
    </source>
</evidence>
<dbReference type="Proteomes" id="UP001207626">
    <property type="component" value="Unassembled WGS sequence"/>
</dbReference>
<comment type="caution">
    <text evidence="2">The sequence shown here is derived from an EMBL/GenBank/DDBJ whole genome shotgun (WGS) entry which is preliminary data.</text>
</comment>
<keyword evidence="1" id="KW-0472">Membrane</keyword>
<name>A0ABT4DQA2_9BACL</name>
<keyword evidence="3" id="KW-1185">Reference proteome</keyword>
<dbReference type="PANTHER" id="PTHR36443">
    <property type="entry name" value="BSR5223 PROTEIN"/>
    <property type="match status" value="1"/>
</dbReference>
<evidence type="ECO:0000313" key="3">
    <source>
        <dbReference type="Proteomes" id="UP001207626"/>
    </source>
</evidence>
<dbReference type="InterPro" id="IPR021320">
    <property type="entry name" value="DUF2905"/>
</dbReference>
<dbReference type="GeneID" id="77004277"/>
<organism evidence="2 3">
    <name type="scientific">Paenibacillus apiarius</name>
    <dbReference type="NCBI Taxonomy" id="46240"/>
    <lineage>
        <taxon>Bacteria</taxon>
        <taxon>Bacillati</taxon>
        <taxon>Bacillota</taxon>
        <taxon>Bacilli</taxon>
        <taxon>Bacillales</taxon>
        <taxon>Paenibacillaceae</taxon>
        <taxon>Paenibacillus</taxon>
    </lineage>
</organism>
<feature type="transmembrane region" description="Helical" evidence="1">
    <location>
        <begin position="47"/>
        <end position="68"/>
    </location>
</feature>
<dbReference type="RefSeq" id="WP_087432769.1">
    <property type="nucleotide sequence ID" value="NZ_JAFFHZ010000001.1"/>
</dbReference>
<protein>
    <submittedName>
        <fullName evidence="2">DUF2905 domain-containing protein</fullName>
    </submittedName>
</protein>
<keyword evidence="1" id="KW-0812">Transmembrane</keyword>
<dbReference type="PANTHER" id="PTHR36443:SF1">
    <property type="entry name" value="BSR5223 PROTEIN"/>
    <property type="match status" value="1"/>
</dbReference>